<keyword evidence="3" id="KW-0411">Iron-sulfur</keyword>
<evidence type="ECO:0000256" key="2">
    <source>
        <dbReference type="ARBA" id="ARBA00023004"/>
    </source>
</evidence>
<evidence type="ECO:0000259" key="4">
    <source>
        <dbReference type="PROSITE" id="PS51379"/>
    </source>
</evidence>
<comment type="caution">
    <text evidence="5">The sequence shown here is derived from an EMBL/GenBank/DDBJ whole genome shotgun (WGS) entry which is preliminary data.</text>
</comment>
<dbReference type="Gene3D" id="3.30.70.20">
    <property type="match status" value="1"/>
</dbReference>
<evidence type="ECO:0000256" key="1">
    <source>
        <dbReference type="ARBA" id="ARBA00022723"/>
    </source>
</evidence>
<keyword evidence="2" id="KW-0408">Iron</keyword>
<dbReference type="InterPro" id="IPR052977">
    <property type="entry name" value="Polyferredoxin-like_ET"/>
</dbReference>
<gene>
    <name evidence="5" type="ORF">DXC78_05505</name>
</gene>
<sequence>MSKIILYEDKANCCGCGACLNICPKNAIEMKEDEYGFLYPQIDIDLCIECGKCKRVCSYQNEEDVLHKPLKVGAAMGVNNEMVKKSASGGVFAAVAQKALEKGGVVYGCAFLNKDGVIYPEHIRIDNVHELHKLQGSKYVQSIIRDTYKKVKSDLKNGKMTVFSGTPCQVAALKGYLGKTDQSNLFTIDIICHGTPGASFFQAYIKEVEKKIKGTVIDFRFRDKTGGWGLKGAIIYLDRNKKTKKKLMPVQLSSYYSLFLNSEIYRENCYSCKYAREYRPGDITIGDYWGFEEEHPELLIENGGGFDRTAGISCILVNTDKGMEWLEKLKPEIEFAPSSFEKVAKRNSQLKVPSIHTELREKVLNLYSVNGYASVDSWYYKRIGIKKYIYEMWNLFPRKLQVLIKKCI</sequence>
<dbReference type="GO" id="GO:0051536">
    <property type="term" value="F:iron-sulfur cluster binding"/>
    <property type="evidence" value="ECO:0007669"/>
    <property type="project" value="UniProtKB-KW"/>
</dbReference>
<evidence type="ECO:0000313" key="6">
    <source>
        <dbReference type="Proteomes" id="UP000260721"/>
    </source>
</evidence>
<dbReference type="GO" id="GO:0046872">
    <property type="term" value="F:metal ion binding"/>
    <property type="evidence" value="ECO:0007669"/>
    <property type="project" value="UniProtKB-KW"/>
</dbReference>
<dbReference type="InterPro" id="IPR007525">
    <property type="entry name" value="FrhB_FdhB_C"/>
</dbReference>
<dbReference type="PANTHER" id="PTHR43193:SF2">
    <property type="entry name" value="POLYFERREDOXIN PROTEIN FWDF"/>
    <property type="match status" value="1"/>
</dbReference>
<dbReference type="PANTHER" id="PTHR43193">
    <property type="match status" value="1"/>
</dbReference>
<keyword evidence="1" id="KW-0479">Metal-binding</keyword>
<proteinExistence type="predicted"/>
<dbReference type="SUPFAM" id="SSF54862">
    <property type="entry name" value="4Fe-4S ferredoxins"/>
    <property type="match status" value="1"/>
</dbReference>
<dbReference type="PROSITE" id="PS51379">
    <property type="entry name" value="4FE4S_FER_2"/>
    <property type="match status" value="2"/>
</dbReference>
<evidence type="ECO:0000313" key="5">
    <source>
        <dbReference type="EMBL" id="RGD76671.1"/>
    </source>
</evidence>
<organism evidence="5 6">
    <name type="scientific">Faecalicoccus pleomorphus</name>
    <dbReference type="NCBI Taxonomy" id="1323"/>
    <lineage>
        <taxon>Bacteria</taxon>
        <taxon>Bacillati</taxon>
        <taxon>Bacillota</taxon>
        <taxon>Erysipelotrichia</taxon>
        <taxon>Erysipelotrichales</taxon>
        <taxon>Erysipelotrichaceae</taxon>
        <taxon>Faecalicoccus</taxon>
    </lineage>
</organism>
<dbReference type="Proteomes" id="UP000260721">
    <property type="component" value="Unassembled WGS sequence"/>
</dbReference>
<feature type="domain" description="4Fe-4S ferredoxin-type" evidence="4">
    <location>
        <begin position="38"/>
        <end position="68"/>
    </location>
</feature>
<feature type="domain" description="4Fe-4S ferredoxin-type" evidence="4">
    <location>
        <begin position="3"/>
        <end position="33"/>
    </location>
</feature>
<name>A0A3E3E4Y1_9FIRM</name>
<protein>
    <submittedName>
        <fullName evidence="5">4Fe-4S dicluster domain-containing protein</fullName>
    </submittedName>
</protein>
<reference evidence="5 6" key="1">
    <citation type="submission" date="2018-08" db="EMBL/GenBank/DDBJ databases">
        <title>A genome reference for cultivated species of the human gut microbiota.</title>
        <authorList>
            <person name="Zou Y."/>
            <person name="Xue W."/>
            <person name="Luo G."/>
        </authorList>
    </citation>
    <scope>NUCLEOTIDE SEQUENCE [LARGE SCALE GENOMIC DNA]</scope>
    <source>
        <strain evidence="5 6">TF08-11</strain>
    </source>
</reference>
<dbReference type="EMBL" id="QUSK01000010">
    <property type="protein sequence ID" value="RGD76671.1"/>
    <property type="molecule type" value="Genomic_DNA"/>
</dbReference>
<dbReference type="PROSITE" id="PS00198">
    <property type="entry name" value="4FE4S_FER_1"/>
    <property type="match status" value="1"/>
</dbReference>
<evidence type="ECO:0000256" key="3">
    <source>
        <dbReference type="ARBA" id="ARBA00023014"/>
    </source>
</evidence>
<dbReference type="RefSeq" id="WP_117446094.1">
    <property type="nucleotide sequence ID" value="NZ_JBFBOW010000001.1"/>
</dbReference>
<dbReference type="Pfam" id="PF12838">
    <property type="entry name" value="Fer4_7"/>
    <property type="match status" value="1"/>
</dbReference>
<dbReference type="InterPro" id="IPR017896">
    <property type="entry name" value="4Fe4S_Fe-S-bd"/>
</dbReference>
<dbReference type="Pfam" id="PF04432">
    <property type="entry name" value="FrhB_FdhB_C"/>
    <property type="match status" value="1"/>
</dbReference>
<accession>A0A3E3E4Y1</accession>
<dbReference type="InterPro" id="IPR017900">
    <property type="entry name" value="4Fe4S_Fe_S_CS"/>
</dbReference>
<dbReference type="AlphaFoldDB" id="A0A3E3E4Y1"/>